<dbReference type="Pfam" id="PF12146">
    <property type="entry name" value="Hydrolase_4"/>
    <property type="match status" value="1"/>
</dbReference>
<dbReference type="Gene3D" id="3.40.50.1820">
    <property type="entry name" value="alpha/beta hydrolase"/>
    <property type="match status" value="1"/>
</dbReference>
<reference evidence="2 3" key="1">
    <citation type="submission" date="2014-12" db="EMBL/GenBank/DDBJ databases">
        <title>Draft genome sequence of Terrisporobacter sp. 08-306576, isolated from the blood culture of a bacteremia patient.</title>
        <authorList>
            <person name="Lund L.C."/>
            <person name="Sydenham T.V."/>
            <person name="Hogh S.V."/>
            <person name="Skov M.N."/>
            <person name="Kemp M."/>
            <person name="Justesen U.S."/>
        </authorList>
    </citation>
    <scope>NUCLEOTIDE SEQUENCE [LARGE SCALE GENOMIC DNA]</scope>
    <source>
        <strain evidence="2 3">08-306576</strain>
    </source>
</reference>
<dbReference type="Proteomes" id="UP000031189">
    <property type="component" value="Unassembled WGS sequence"/>
</dbReference>
<dbReference type="AlphaFoldDB" id="A0A0B3W0D1"/>
<dbReference type="InterPro" id="IPR022742">
    <property type="entry name" value="Hydrolase_4"/>
</dbReference>
<dbReference type="STRING" id="1577792.QX51_17660"/>
<dbReference type="OrthoDB" id="9806902at2"/>
<proteinExistence type="predicted"/>
<protein>
    <recommendedName>
        <fullName evidence="1">Serine aminopeptidase S33 domain-containing protein</fullName>
    </recommendedName>
</protein>
<sequence>MSVTTVDFWVKSFDNTYLKCAKELVNSPKATILILHGLAEHYRRYDYITSKFVANNFNIYRYDHRGHGDSDGKRGYVDDVHTFAKDLKIVIDLIKEENPSLPLFILGQGMGGHIMSILGGQYDNLVNGMIFCSPLVCDYGNYTNCNSNEYDSDFDFVSVGSIHNLSHDYDFIQSYDEDELVLKQVTVGLYHALKKSCSHILEYLYKFKYPCLIFHGSMDAITDCEDSRFLFNNIISKDKEIRILNGLYHKLLDELIKDDIVTEISKWIENRIQLI</sequence>
<organism evidence="2 3">
    <name type="scientific">Terrisporobacter othiniensis</name>
    <dbReference type="NCBI Taxonomy" id="1577792"/>
    <lineage>
        <taxon>Bacteria</taxon>
        <taxon>Bacillati</taxon>
        <taxon>Bacillota</taxon>
        <taxon>Clostridia</taxon>
        <taxon>Peptostreptococcales</taxon>
        <taxon>Peptostreptococcaceae</taxon>
        <taxon>Terrisporobacter</taxon>
    </lineage>
</organism>
<feature type="domain" description="Serine aminopeptidase S33" evidence="1">
    <location>
        <begin position="27"/>
        <end position="254"/>
    </location>
</feature>
<dbReference type="PANTHER" id="PTHR11614">
    <property type="entry name" value="PHOSPHOLIPASE-RELATED"/>
    <property type="match status" value="1"/>
</dbReference>
<dbReference type="InterPro" id="IPR051044">
    <property type="entry name" value="MAG_DAG_Lipase"/>
</dbReference>
<comment type="caution">
    <text evidence="2">The sequence shown here is derived from an EMBL/GenBank/DDBJ whole genome shotgun (WGS) entry which is preliminary data.</text>
</comment>
<name>A0A0B3W0D1_9FIRM</name>
<evidence type="ECO:0000313" key="3">
    <source>
        <dbReference type="Proteomes" id="UP000031189"/>
    </source>
</evidence>
<evidence type="ECO:0000259" key="1">
    <source>
        <dbReference type="Pfam" id="PF12146"/>
    </source>
</evidence>
<dbReference type="RefSeq" id="WP_039681222.1">
    <property type="nucleotide sequence ID" value="NZ_JAWGXO010000020.1"/>
</dbReference>
<gene>
    <name evidence="2" type="ORF">QX51_17660</name>
</gene>
<keyword evidence="3" id="KW-1185">Reference proteome</keyword>
<accession>A0A0B3W0D1</accession>
<evidence type="ECO:0000313" key="2">
    <source>
        <dbReference type="EMBL" id="KHS55717.1"/>
    </source>
</evidence>
<dbReference type="InterPro" id="IPR029058">
    <property type="entry name" value="AB_hydrolase_fold"/>
</dbReference>
<dbReference type="SUPFAM" id="SSF53474">
    <property type="entry name" value="alpha/beta-Hydrolases"/>
    <property type="match status" value="1"/>
</dbReference>
<dbReference type="EMBL" id="JWHR01000151">
    <property type="protein sequence ID" value="KHS55717.1"/>
    <property type="molecule type" value="Genomic_DNA"/>
</dbReference>